<feature type="region of interest" description="Disordered" evidence="1">
    <location>
        <begin position="23"/>
        <end position="64"/>
    </location>
</feature>
<evidence type="ECO:0000313" key="2">
    <source>
        <dbReference type="EMBL" id="GFR77956.1"/>
    </source>
</evidence>
<gene>
    <name evidence="2" type="ORF">ElyMa_003982400</name>
</gene>
<dbReference type="AlphaFoldDB" id="A0AAV4FYI7"/>
<keyword evidence="3" id="KW-1185">Reference proteome</keyword>
<evidence type="ECO:0000256" key="1">
    <source>
        <dbReference type="SAM" id="MobiDB-lite"/>
    </source>
</evidence>
<proteinExistence type="predicted"/>
<reference evidence="2 3" key="1">
    <citation type="journal article" date="2021" name="Elife">
        <title>Chloroplast acquisition without the gene transfer in kleptoplastic sea slugs, Plakobranchus ocellatus.</title>
        <authorList>
            <person name="Maeda T."/>
            <person name="Takahashi S."/>
            <person name="Yoshida T."/>
            <person name="Shimamura S."/>
            <person name="Takaki Y."/>
            <person name="Nagai Y."/>
            <person name="Toyoda A."/>
            <person name="Suzuki Y."/>
            <person name="Arimoto A."/>
            <person name="Ishii H."/>
            <person name="Satoh N."/>
            <person name="Nishiyama T."/>
            <person name="Hasebe M."/>
            <person name="Maruyama T."/>
            <person name="Minagawa J."/>
            <person name="Obokata J."/>
            <person name="Shigenobu S."/>
        </authorList>
    </citation>
    <scope>NUCLEOTIDE SEQUENCE [LARGE SCALE GENOMIC DNA]</scope>
</reference>
<feature type="compositionally biased region" description="Polar residues" evidence="1">
    <location>
        <begin position="34"/>
        <end position="57"/>
    </location>
</feature>
<dbReference type="EMBL" id="BMAT01008104">
    <property type="protein sequence ID" value="GFR77956.1"/>
    <property type="molecule type" value="Genomic_DNA"/>
</dbReference>
<protein>
    <submittedName>
        <fullName evidence="2">Uncharacterized protein</fullName>
    </submittedName>
</protein>
<organism evidence="2 3">
    <name type="scientific">Elysia marginata</name>
    <dbReference type="NCBI Taxonomy" id="1093978"/>
    <lineage>
        <taxon>Eukaryota</taxon>
        <taxon>Metazoa</taxon>
        <taxon>Spiralia</taxon>
        <taxon>Lophotrochozoa</taxon>
        <taxon>Mollusca</taxon>
        <taxon>Gastropoda</taxon>
        <taxon>Heterobranchia</taxon>
        <taxon>Euthyneura</taxon>
        <taxon>Panpulmonata</taxon>
        <taxon>Sacoglossa</taxon>
        <taxon>Placobranchoidea</taxon>
        <taxon>Plakobranchidae</taxon>
        <taxon>Elysia</taxon>
    </lineage>
</organism>
<dbReference type="Proteomes" id="UP000762676">
    <property type="component" value="Unassembled WGS sequence"/>
</dbReference>
<name>A0AAV4FYI7_9GAST</name>
<comment type="caution">
    <text evidence="2">The sequence shown here is derived from an EMBL/GenBank/DDBJ whole genome shotgun (WGS) entry which is preliminary data.</text>
</comment>
<sequence>MLVCNNISRLFDQDAIDAVIGRRTTVPPDYQPPRQANNRSSRLPASQTGRQPTSQTANHREHDTAWSVVPNQAEPEMSSAFTQACAINTVRQVSRRCMMVHTDGVSHRISNGLGKS</sequence>
<evidence type="ECO:0000313" key="3">
    <source>
        <dbReference type="Proteomes" id="UP000762676"/>
    </source>
</evidence>
<accession>A0AAV4FYI7</accession>